<dbReference type="Proteomes" id="UP000319716">
    <property type="component" value="Unassembled WGS sequence"/>
</dbReference>
<reference evidence="1 2" key="1">
    <citation type="submission" date="2017-11" db="EMBL/GenBank/DDBJ databases">
        <title>Draft Genome Sequence of Sporolactobacillus inulinus NBRC 111894 Isolated from Koso, a Japanese Sugar-Vegetable Fermented Beverage.</title>
        <authorList>
            <person name="Chiou T.Y."/>
            <person name="Oshima K."/>
            <person name="Suda W."/>
            <person name="Hattori M."/>
            <person name="Takahashi T."/>
        </authorList>
    </citation>
    <scope>NUCLEOTIDE SEQUENCE [LARGE SCALE GENOMIC DNA]</scope>
    <source>
        <strain evidence="1 2">NBRC111894</strain>
    </source>
</reference>
<name>A0A4Y1ZIU1_9BACL</name>
<sequence length="52" mass="5955">MSLIENVLLVAEHRFKSLELFQLEVYHSMKVTASFSITFCTISVGFMREASI</sequence>
<accession>A0A4Y1ZIU1</accession>
<proteinExistence type="predicted"/>
<evidence type="ECO:0000313" key="1">
    <source>
        <dbReference type="EMBL" id="GAY78901.1"/>
    </source>
</evidence>
<dbReference type="EMBL" id="BEXB01000068">
    <property type="protein sequence ID" value="GAY78901.1"/>
    <property type="molecule type" value="Genomic_DNA"/>
</dbReference>
<gene>
    <name evidence="1" type="ORF">NBRC111894_4455</name>
</gene>
<evidence type="ECO:0000313" key="2">
    <source>
        <dbReference type="Proteomes" id="UP000319716"/>
    </source>
</evidence>
<comment type="caution">
    <text evidence="1">The sequence shown here is derived from an EMBL/GenBank/DDBJ whole genome shotgun (WGS) entry which is preliminary data.</text>
</comment>
<dbReference type="AlphaFoldDB" id="A0A4Y1ZIU1"/>
<organism evidence="1 2">
    <name type="scientific">Sporolactobacillus inulinus</name>
    <dbReference type="NCBI Taxonomy" id="2078"/>
    <lineage>
        <taxon>Bacteria</taxon>
        <taxon>Bacillati</taxon>
        <taxon>Bacillota</taxon>
        <taxon>Bacilli</taxon>
        <taxon>Bacillales</taxon>
        <taxon>Sporolactobacillaceae</taxon>
        <taxon>Sporolactobacillus</taxon>
    </lineage>
</organism>
<protein>
    <submittedName>
        <fullName evidence="1">Uncharacterized protein</fullName>
    </submittedName>
</protein>